<dbReference type="PANTHER" id="PTHR45994">
    <property type="entry name" value="FI21225P1"/>
    <property type="match status" value="1"/>
</dbReference>
<accession>A0A316ZDT5</accession>
<evidence type="ECO:0000256" key="1">
    <source>
        <dbReference type="ARBA" id="ARBA00004496"/>
    </source>
</evidence>
<feature type="compositionally biased region" description="Basic and acidic residues" evidence="3">
    <location>
        <begin position="726"/>
        <end position="737"/>
    </location>
</feature>
<evidence type="ECO:0000313" key="5">
    <source>
        <dbReference type="Proteomes" id="UP000245946"/>
    </source>
</evidence>
<comment type="subcellular location">
    <subcellularLocation>
        <location evidence="1">Cytoplasm</location>
    </subcellularLocation>
</comment>
<dbReference type="STRING" id="58919.A0A316ZDT5"/>
<dbReference type="GO" id="GO:0005737">
    <property type="term" value="C:cytoplasm"/>
    <property type="evidence" value="ECO:0007669"/>
    <property type="project" value="UniProtKB-SubCell"/>
</dbReference>
<dbReference type="AlphaFoldDB" id="A0A316ZDT5"/>
<dbReference type="EMBL" id="KZ819289">
    <property type="protein sequence ID" value="PWN99072.1"/>
    <property type="molecule type" value="Genomic_DNA"/>
</dbReference>
<dbReference type="PANTHER" id="PTHR45994:SF1">
    <property type="entry name" value="FI21225P1"/>
    <property type="match status" value="1"/>
</dbReference>
<feature type="compositionally biased region" description="Basic and acidic residues" evidence="3">
    <location>
        <begin position="744"/>
        <end position="760"/>
    </location>
</feature>
<feature type="region of interest" description="Disordered" evidence="3">
    <location>
        <begin position="657"/>
        <end position="681"/>
    </location>
</feature>
<gene>
    <name evidence="4" type="ORF">FA09DRAFT_329026</name>
</gene>
<evidence type="ECO:0008006" key="6">
    <source>
        <dbReference type="Google" id="ProtNLM"/>
    </source>
</evidence>
<dbReference type="OrthoDB" id="199930at2759"/>
<dbReference type="SUPFAM" id="SSF48371">
    <property type="entry name" value="ARM repeat"/>
    <property type="match status" value="1"/>
</dbReference>
<feature type="compositionally biased region" description="Basic and acidic residues" evidence="3">
    <location>
        <begin position="215"/>
        <end position="233"/>
    </location>
</feature>
<evidence type="ECO:0000313" key="4">
    <source>
        <dbReference type="EMBL" id="PWN99072.1"/>
    </source>
</evidence>
<reference evidence="4 5" key="1">
    <citation type="journal article" date="2018" name="Mol. Biol. Evol.">
        <title>Broad Genomic Sampling Reveals a Smut Pathogenic Ancestry of the Fungal Clade Ustilaginomycotina.</title>
        <authorList>
            <person name="Kijpornyongpan T."/>
            <person name="Mondo S.J."/>
            <person name="Barry K."/>
            <person name="Sandor L."/>
            <person name="Lee J."/>
            <person name="Lipzen A."/>
            <person name="Pangilinan J."/>
            <person name="LaButti K."/>
            <person name="Hainaut M."/>
            <person name="Henrissat B."/>
            <person name="Grigoriev I.V."/>
            <person name="Spatafora J.W."/>
            <person name="Aime M.C."/>
        </authorList>
    </citation>
    <scope>NUCLEOTIDE SEQUENCE [LARGE SCALE GENOMIC DNA]</scope>
    <source>
        <strain evidence="4 5">MCA 4186</strain>
    </source>
</reference>
<keyword evidence="5" id="KW-1185">Reference proteome</keyword>
<dbReference type="Gene3D" id="1.25.10.10">
    <property type="entry name" value="Leucine-rich Repeat Variant"/>
    <property type="match status" value="1"/>
</dbReference>
<feature type="region of interest" description="Disordered" evidence="3">
    <location>
        <begin position="197"/>
        <end position="233"/>
    </location>
</feature>
<name>A0A316ZDT5_9BASI</name>
<dbReference type="GO" id="GO:0051879">
    <property type="term" value="F:Hsp90 protein binding"/>
    <property type="evidence" value="ECO:0007669"/>
    <property type="project" value="TreeGrafter"/>
</dbReference>
<evidence type="ECO:0000256" key="3">
    <source>
        <dbReference type="SAM" id="MobiDB-lite"/>
    </source>
</evidence>
<dbReference type="RefSeq" id="XP_025599351.1">
    <property type="nucleotide sequence ID" value="XM_025742002.1"/>
</dbReference>
<sequence length="857" mass="88537">MASSAAASAAEELAALSLAAPASLASLLPLLHPAASAAQLRTAHLALAQLAGLSFSTAPTPLATPGPQERIGAEEGRVLRDALASSAAERLAALRALGILAGLAPDVLLPLLATLLPSLLDAGSAPDHAALLIAAFLSTLASHAAARAALREHQAVGEWCDGWLDTAELGGGGKQEASTKDIALLAGLARVKLGPAAAPTAPPALQEEEIGSAEAKAEAKLRAQEKRNREKEAQREWERKEVEELRASLLALAKARLLLSHSHKEAAAESKPTQEEAGLPFDEEIKHATFMAALEALAHLSAHMKQAIVSDAPLLERLCSPSLLGSSVSRRPVFPQRLGAAASGAPSSSYEADPTRPASRTADGAALYALASILCALVAPPPILSAQEAQLAALRAKASNVALAPREDAAAAEARALKVLAAGGAATLVRLVAHSTESKATQEACASAFLGLAAPQTRASRAQIAREGGAKALLALCSLASSSSSASSEAQEEQRATLALLPMQALARLCISLPTPALFNAPAAPLRPLARLFLDALASPLQRFEACLALTNLASLPGLAGDVAKASHEGVSVEQALRERIVAAHRMERRAAVELLCNLAQDEQVRAIWSGEVEDEAVAQGSTSATTTAAPAATASAAPAAAAKGRLHVLLALCAPSTSSSDEHDGDEQADAEQGTATESTLQTRLAASGALATLLSSPSACSRLLSLRASSLAILARLLEPTVEPRERAGARVRTLEEEESEKQEKQAREKERLAEAHDAQSAGEAQMEHVRRDLRLRAAAAMGCVAQYTAWLRQGGGSDGGAGEAQQQQQQLRHMQAKLGAAAWLEALRQRQAEKGDVGAMCHEALGLFASVGVQ</sequence>
<organism evidence="4 5">
    <name type="scientific">Tilletiopsis washingtonensis</name>
    <dbReference type="NCBI Taxonomy" id="58919"/>
    <lineage>
        <taxon>Eukaryota</taxon>
        <taxon>Fungi</taxon>
        <taxon>Dikarya</taxon>
        <taxon>Basidiomycota</taxon>
        <taxon>Ustilaginomycotina</taxon>
        <taxon>Exobasidiomycetes</taxon>
        <taxon>Entylomatales</taxon>
        <taxon>Entylomatales incertae sedis</taxon>
        <taxon>Tilletiopsis</taxon>
    </lineage>
</organism>
<dbReference type="InterPro" id="IPR011989">
    <property type="entry name" value="ARM-like"/>
</dbReference>
<protein>
    <recommendedName>
        <fullName evidence="6">UNC-45/Cro1/She4 central domain-containing protein</fullName>
    </recommendedName>
</protein>
<evidence type="ECO:0000256" key="2">
    <source>
        <dbReference type="ARBA" id="ARBA00022490"/>
    </source>
</evidence>
<proteinExistence type="predicted"/>
<keyword evidence="2" id="KW-0963">Cytoplasm</keyword>
<dbReference type="GeneID" id="37269546"/>
<dbReference type="InterPro" id="IPR016024">
    <property type="entry name" value="ARM-type_fold"/>
</dbReference>
<feature type="region of interest" description="Disordered" evidence="3">
    <location>
        <begin position="726"/>
        <end position="769"/>
    </location>
</feature>
<dbReference type="Proteomes" id="UP000245946">
    <property type="component" value="Unassembled WGS sequence"/>
</dbReference>